<name>A0AAV2R504_MEGNR</name>
<protein>
    <recommendedName>
        <fullName evidence="4">WAP domain-containing protein</fullName>
    </recommendedName>
</protein>
<accession>A0AAV2R504</accession>
<dbReference type="AlphaFoldDB" id="A0AAV2R504"/>
<keyword evidence="3" id="KW-1185">Reference proteome</keyword>
<feature type="chain" id="PRO_5043539485" description="WAP domain-containing protein" evidence="1">
    <location>
        <begin position="18"/>
        <end position="230"/>
    </location>
</feature>
<evidence type="ECO:0000313" key="3">
    <source>
        <dbReference type="Proteomes" id="UP001497623"/>
    </source>
</evidence>
<gene>
    <name evidence="2" type="ORF">MNOR_LOCUS19781</name>
</gene>
<dbReference type="Proteomes" id="UP001497623">
    <property type="component" value="Unassembled WGS sequence"/>
</dbReference>
<dbReference type="EMBL" id="CAXKWB010014892">
    <property type="protein sequence ID" value="CAL4112057.1"/>
    <property type="molecule type" value="Genomic_DNA"/>
</dbReference>
<sequence>MKVFVMIYLLMLPMVFANYVLNILSQGSNEHVTNQAEESSHYVAPVDGFLQFQDERKSAVGKQLPQENLYQQPITEKATTTTTNAPESDCQYWCVTPENKFYCCDDDTNSKLVENSGVCPVIRRACPVTNVNLAWHLPREDDQHVPLPDIFKNCAQDGACDPWEKCCYDSCLKKHVCKFAHSNADGYPLQYSDNGYSEEIVEVYIHRLPTSTKEEDNSILEIFQYGFGSY</sequence>
<organism evidence="2 3">
    <name type="scientific">Meganyctiphanes norvegica</name>
    <name type="common">Northern krill</name>
    <name type="synonym">Thysanopoda norvegica</name>
    <dbReference type="NCBI Taxonomy" id="48144"/>
    <lineage>
        <taxon>Eukaryota</taxon>
        <taxon>Metazoa</taxon>
        <taxon>Ecdysozoa</taxon>
        <taxon>Arthropoda</taxon>
        <taxon>Crustacea</taxon>
        <taxon>Multicrustacea</taxon>
        <taxon>Malacostraca</taxon>
        <taxon>Eumalacostraca</taxon>
        <taxon>Eucarida</taxon>
        <taxon>Euphausiacea</taxon>
        <taxon>Euphausiidae</taxon>
        <taxon>Meganyctiphanes</taxon>
    </lineage>
</organism>
<evidence type="ECO:0000313" key="2">
    <source>
        <dbReference type="EMBL" id="CAL4112057.1"/>
    </source>
</evidence>
<evidence type="ECO:0008006" key="4">
    <source>
        <dbReference type="Google" id="ProtNLM"/>
    </source>
</evidence>
<feature type="signal peptide" evidence="1">
    <location>
        <begin position="1"/>
        <end position="17"/>
    </location>
</feature>
<proteinExistence type="predicted"/>
<reference evidence="2 3" key="1">
    <citation type="submission" date="2024-05" db="EMBL/GenBank/DDBJ databases">
        <authorList>
            <person name="Wallberg A."/>
        </authorList>
    </citation>
    <scope>NUCLEOTIDE SEQUENCE [LARGE SCALE GENOMIC DNA]</scope>
</reference>
<evidence type="ECO:0000256" key="1">
    <source>
        <dbReference type="SAM" id="SignalP"/>
    </source>
</evidence>
<comment type="caution">
    <text evidence="2">The sequence shown here is derived from an EMBL/GenBank/DDBJ whole genome shotgun (WGS) entry which is preliminary data.</text>
</comment>
<keyword evidence="1" id="KW-0732">Signal</keyword>